<keyword evidence="5" id="KW-0067">ATP-binding</keyword>
<dbReference type="InterPro" id="IPR011009">
    <property type="entry name" value="Kinase-like_dom_sf"/>
</dbReference>
<dbReference type="AlphaFoldDB" id="A0A1Q9D428"/>
<keyword evidence="3" id="KW-0547">Nucleotide-binding</keyword>
<protein>
    <submittedName>
        <fullName evidence="8">cAMP-dependent protein kinase catalytic subunit</fullName>
    </submittedName>
</protein>
<evidence type="ECO:0000256" key="1">
    <source>
        <dbReference type="ARBA" id="ARBA00022527"/>
    </source>
</evidence>
<dbReference type="SUPFAM" id="SSF56112">
    <property type="entry name" value="Protein kinase-like (PK-like)"/>
    <property type="match status" value="1"/>
</dbReference>
<dbReference type="SMART" id="SM00220">
    <property type="entry name" value="S_TKc"/>
    <property type="match status" value="1"/>
</dbReference>
<dbReference type="InterPro" id="IPR000719">
    <property type="entry name" value="Prot_kinase_dom"/>
</dbReference>
<dbReference type="EMBL" id="LSRX01000736">
    <property type="protein sequence ID" value="OLP89939.1"/>
    <property type="molecule type" value="Genomic_DNA"/>
</dbReference>
<dbReference type="PROSITE" id="PS50011">
    <property type="entry name" value="PROTEIN_KINASE_DOM"/>
    <property type="match status" value="1"/>
</dbReference>
<dbReference type="Proteomes" id="UP000186817">
    <property type="component" value="Unassembled WGS sequence"/>
</dbReference>
<comment type="caution">
    <text evidence="8">The sequence shown here is derived from an EMBL/GenBank/DDBJ whole genome shotgun (WGS) entry which is preliminary data.</text>
</comment>
<organism evidence="8 9">
    <name type="scientific">Symbiodinium microadriaticum</name>
    <name type="common">Dinoflagellate</name>
    <name type="synonym">Zooxanthella microadriatica</name>
    <dbReference type="NCBI Taxonomy" id="2951"/>
    <lineage>
        <taxon>Eukaryota</taxon>
        <taxon>Sar</taxon>
        <taxon>Alveolata</taxon>
        <taxon>Dinophyceae</taxon>
        <taxon>Suessiales</taxon>
        <taxon>Symbiodiniaceae</taxon>
        <taxon>Symbiodinium</taxon>
    </lineage>
</organism>
<dbReference type="Gene3D" id="3.30.200.20">
    <property type="entry name" value="Phosphorylase Kinase, domain 1"/>
    <property type="match status" value="1"/>
</dbReference>
<dbReference type="PANTHER" id="PTHR24353">
    <property type="entry name" value="CYCLIC NUCLEOTIDE-DEPENDENT PROTEIN KINASE"/>
    <property type="match status" value="1"/>
</dbReference>
<evidence type="ECO:0000256" key="3">
    <source>
        <dbReference type="ARBA" id="ARBA00022741"/>
    </source>
</evidence>
<reference evidence="8 9" key="1">
    <citation type="submission" date="2016-02" db="EMBL/GenBank/DDBJ databases">
        <title>Genome analysis of coral dinoflagellate symbionts highlights evolutionary adaptations to a symbiotic lifestyle.</title>
        <authorList>
            <person name="Aranda M."/>
            <person name="Li Y."/>
            <person name="Liew Y.J."/>
            <person name="Baumgarten S."/>
            <person name="Simakov O."/>
            <person name="Wilson M."/>
            <person name="Piel J."/>
            <person name="Ashoor H."/>
            <person name="Bougouffa S."/>
            <person name="Bajic V.B."/>
            <person name="Ryu T."/>
            <person name="Ravasi T."/>
            <person name="Bayer T."/>
            <person name="Micklem G."/>
            <person name="Kim H."/>
            <person name="Bhak J."/>
            <person name="Lajeunesse T.C."/>
            <person name="Voolstra C.R."/>
        </authorList>
    </citation>
    <scope>NUCLEOTIDE SEQUENCE [LARGE SCALE GENOMIC DNA]</scope>
    <source>
        <strain evidence="8 9">CCMP2467</strain>
    </source>
</reference>
<name>A0A1Q9D428_SYMMI</name>
<dbReference type="InterPro" id="IPR008271">
    <property type="entry name" value="Ser/Thr_kinase_AS"/>
</dbReference>
<keyword evidence="4 8" id="KW-0418">Kinase</keyword>
<feature type="domain" description="Protein kinase" evidence="7">
    <location>
        <begin position="129"/>
        <end position="389"/>
    </location>
</feature>
<dbReference type="Pfam" id="PF00069">
    <property type="entry name" value="Pkinase"/>
    <property type="match status" value="1"/>
</dbReference>
<dbReference type="PROSITE" id="PS00108">
    <property type="entry name" value="PROTEIN_KINASE_ST"/>
    <property type="match status" value="1"/>
</dbReference>
<keyword evidence="9" id="KW-1185">Reference proteome</keyword>
<dbReference type="PANTHER" id="PTHR24353:SF37">
    <property type="entry name" value="CAMP-DEPENDENT PROTEIN KINASE CATALYTIC SUBUNIT PRKX"/>
    <property type="match status" value="1"/>
</dbReference>
<proteinExistence type="predicted"/>
<keyword evidence="1" id="KW-0723">Serine/threonine-protein kinase</keyword>
<gene>
    <name evidence="8" type="primary">kin-1</name>
    <name evidence="8" type="ORF">AK812_SmicGene28540</name>
</gene>
<dbReference type="GO" id="GO:0005952">
    <property type="term" value="C:cAMP-dependent protein kinase complex"/>
    <property type="evidence" value="ECO:0007669"/>
    <property type="project" value="TreeGrafter"/>
</dbReference>
<feature type="region of interest" description="Disordered" evidence="6">
    <location>
        <begin position="411"/>
        <end position="432"/>
    </location>
</feature>
<evidence type="ECO:0000256" key="2">
    <source>
        <dbReference type="ARBA" id="ARBA00022679"/>
    </source>
</evidence>
<evidence type="ECO:0000313" key="9">
    <source>
        <dbReference type="Proteomes" id="UP000186817"/>
    </source>
</evidence>
<evidence type="ECO:0000256" key="5">
    <source>
        <dbReference type="ARBA" id="ARBA00022840"/>
    </source>
</evidence>
<keyword evidence="2" id="KW-0808">Transferase</keyword>
<dbReference type="OrthoDB" id="63267at2759"/>
<evidence type="ECO:0000313" key="8">
    <source>
        <dbReference type="EMBL" id="OLP89939.1"/>
    </source>
</evidence>
<dbReference type="GO" id="GO:0005524">
    <property type="term" value="F:ATP binding"/>
    <property type="evidence" value="ECO:0007669"/>
    <property type="project" value="UniProtKB-KW"/>
</dbReference>
<dbReference type="FunFam" id="1.10.510.10:FF:000005">
    <property type="entry name" value="cAMP-dependent protein kinase catalytic subunit alpha"/>
    <property type="match status" value="1"/>
</dbReference>
<sequence>MFLDVSETLEILPGIEGSLQRHNHEVHLIAKKITCLENRQDAALGFEADMSCHYFHEAFPAWPPLEFLHSGGDAGSTVSSVAGGEMLPKARHRIPEASTSLTGGLVQELDKDAVERARVSKTLTTELSHRWVERESEVAMAQQVQMSDFEMPWADGKFYAVKFMKKHEIIKLKQVDHINNEKRLMAQIAHPFIVNMMGYTKDEHFVYIVMECISGGELFTHLRRARKFTDEQSKFYGLQVAAAFAHIHSKNIIHRDLKPENILLSPNGYSKLTDFGFAKIVEPGTRTYTLCGTPEYIAPEVLLNKGHGKPVDWWTLGILIYEMICGQPPFCDEDPMGIYQKILAGKVYFPKYFDKNAKALVKKLLVADLSKRYGNLKDGSADIVKHTWFSTYELPKLETYEYPAPYKPTMKDCSSKEPTKRDSRLQRVAAEGRRCAGPVRGLVSKLRRGHS</sequence>
<dbReference type="Gene3D" id="1.10.510.10">
    <property type="entry name" value="Transferase(Phosphotransferase) domain 1"/>
    <property type="match status" value="1"/>
</dbReference>
<evidence type="ECO:0000259" key="7">
    <source>
        <dbReference type="PROSITE" id="PS50011"/>
    </source>
</evidence>
<dbReference type="GO" id="GO:0004691">
    <property type="term" value="F:cAMP-dependent protein kinase activity"/>
    <property type="evidence" value="ECO:0007669"/>
    <property type="project" value="TreeGrafter"/>
</dbReference>
<evidence type="ECO:0000256" key="4">
    <source>
        <dbReference type="ARBA" id="ARBA00022777"/>
    </source>
</evidence>
<evidence type="ECO:0000256" key="6">
    <source>
        <dbReference type="SAM" id="MobiDB-lite"/>
    </source>
</evidence>
<accession>A0A1Q9D428</accession>